<keyword evidence="3" id="KW-1185">Reference proteome</keyword>
<sequence length="59" mass="7049">MFGVIRQHMDEAEAKIEEEDEEEEEEEEEEDLLFGNDEDGETTGTYCDYDWYIIECLSF</sequence>
<comment type="caution">
    <text evidence="2">The sequence shown here is derived from an EMBL/GenBank/DDBJ whole genome shotgun (WGS) entry which is preliminary data.</text>
</comment>
<accession>A0A5N5EX48</accession>
<dbReference type="AlphaFoldDB" id="A0A5N5EX48"/>
<evidence type="ECO:0000313" key="2">
    <source>
        <dbReference type="EMBL" id="KAB2595406.1"/>
    </source>
</evidence>
<reference evidence="2 3" key="1">
    <citation type="submission" date="2019-09" db="EMBL/GenBank/DDBJ databases">
        <authorList>
            <person name="Ou C."/>
        </authorList>
    </citation>
    <scope>NUCLEOTIDE SEQUENCE [LARGE SCALE GENOMIC DNA]</scope>
    <source>
        <strain evidence="2">S2</strain>
        <tissue evidence="2">Leaf</tissue>
    </source>
</reference>
<name>A0A5N5EX48_9ROSA</name>
<evidence type="ECO:0000313" key="3">
    <source>
        <dbReference type="Proteomes" id="UP000327157"/>
    </source>
</evidence>
<reference evidence="3" key="2">
    <citation type="submission" date="2019-10" db="EMBL/GenBank/DDBJ databases">
        <title>A de novo genome assembly of a pear dwarfing rootstock.</title>
        <authorList>
            <person name="Wang F."/>
            <person name="Wang J."/>
            <person name="Li S."/>
            <person name="Zhang Y."/>
            <person name="Fang M."/>
            <person name="Ma L."/>
            <person name="Zhao Y."/>
            <person name="Jiang S."/>
        </authorList>
    </citation>
    <scope>NUCLEOTIDE SEQUENCE [LARGE SCALE GENOMIC DNA]</scope>
</reference>
<feature type="compositionally biased region" description="Acidic residues" evidence="1">
    <location>
        <begin position="16"/>
        <end position="41"/>
    </location>
</feature>
<protein>
    <submittedName>
        <fullName evidence="2">Uncharacterized protein</fullName>
    </submittedName>
</protein>
<dbReference type="Proteomes" id="UP000327157">
    <property type="component" value="Chromosome 7"/>
</dbReference>
<organism evidence="2 3">
    <name type="scientific">Pyrus ussuriensis x Pyrus communis</name>
    <dbReference type="NCBI Taxonomy" id="2448454"/>
    <lineage>
        <taxon>Eukaryota</taxon>
        <taxon>Viridiplantae</taxon>
        <taxon>Streptophyta</taxon>
        <taxon>Embryophyta</taxon>
        <taxon>Tracheophyta</taxon>
        <taxon>Spermatophyta</taxon>
        <taxon>Magnoliopsida</taxon>
        <taxon>eudicotyledons</taxon>
        <taxon>Gunneridae</taxon>
        <taxon>Pentapetalae</taxon>
        <taxon>rosids</taxon>
        <taxon>fabids</taxon>
        <taxon>Rosales</taxon>
        <taxon>Rosaceae</taxon>
        <taxon>Amygdaloideae</taxon>
        <taxon>Maleae</taxon>
        <taxon>Pyrus</taxon>
    </lineage>
</organism>
<gene>
    <name evidence="2" type="ORF">D8674_030856</name>
</gene>
<feature type="region of interest" description="Disordered" evidence="1">
    <location>
        <begin position="1"/>
        <end position="41"/>
    </location>
</feature>
<dbReference type="EMBL" id="SMOL01000781">
    <property type="protein sequence ID" value="KAB2595406.1"/>
    <property type="molecule type" value="Genomic_DNA"/>
</dbReference>
<evidence type="ECO:0000256" key="1">
    <source>
        <dbReference type="SAM" id="MobiDB-lite"/>
    </source>
</evidence>
<reference evidence="2 3" key="3">
    <citation type="submission" date="2019-11" db="EMBL/GenBank/DDBJ databases">
        <title>A de novo genome assembly of a pear dwarfing rootstock.</title>
        <authorList>
            <person name="Wang F."/>
            <person name="Wang J."/>
            <person name="Li S."/>
            <person name="Zhang Y."/>
            <person name="Fang M."/>
            <person name="Ma L."/>
            <person name="Zhao Y."/>
            <person name="Jiang S."/>
        </authorList>
    </citation>
    <scope>NUCLEOTIDE SEQUENCE [LARGE SCALE GENOMIC DNA]</scope>
    <source>
        <strain evidence="2">S2</strain>
        <tissue evidence="2">Leaf</tissue>
    </source>
</reference>
<proteinExistence type="predicted"/>